<evidence type="ECO:0000259" key="12">
    <source>
        <dbReference type="PROSITE" id="PS50929"/>
    </source>
</evidence>
<dbReference type="FunFam" id="3.40.50.300:FF:000610">
    <property type="entry name" value="Multidrug resistance-associated ABC transporter"/>
    <property type="match status" value="1"/>
</dbReference>
<feature type="transmembrane region" description="Helical" evidence="10">
    <location>
        <begin position="515"/>
        <end position="538"/>
    </location>
</feature>
<keyword evidence="6" id="KW-0547">Nucleotide-binding</keyword>
<dbReference type="PROSITE" id="PS50893">
    <property type="entry name" value="ABC_TRANSPORTER_2"/>
    <property type="match status" value="2"/>
</dbReference>
<comment type="caution">
    <text evidence="13">The sequence shown here is derived from an EMBL/GenBank/DDBJ whole genome shotgun (WGS) entry which is preliminary data.</text>
</comment>
<dbReference type="InterPro" id="IPR017871">
    <property type="entry name" value="ABC_transporter-like_CS"/>
</dbReference>
<organism evidence="13 14">
    <name type="scientific">Lasiosphaeria hispida</name>
    <dbReference type="NCBI Taxonomy" id="260671"/>
    <lineage>
        <taxon>Eukaryota</taxon>
        <taxon>Fungi</taxon>
        <taxon>Dikarya</taxon>
        <taxon>Ascomycota</taxon>
        <taxon>Pezizomycotina</taxon>
        <taxon>Sordariomycetes</taxon>
        <taxon>Sordariomycetidae</taxon>
        <taxon>Sordariales</taxon>
        <taxon>Lasiosphaeriaceae</taxon>
        <taxon>Lasiosphaeria</taxon>
    </lineage>
</organism>
<keyword evidence="7" id="KW-0067">ATP-binding</keyword>
<dbReference type="CDD" id="cd03244">
    <property type="entry name" value="ABCC_MRP_domain2"/>
    <property type="match status" value="1"/>
</dbReference>
<proteinExistence type="inferred from homology"/>
<dbReference type="InterPro" id="IPR027417">
    <property type="entry name" value="P-loop_NTPase"/>
</dbReference>
<dbReference type="Proteomes" id="UP001275084">
    <property type="component" value="Unassembled WGS sequence"/>
</dbReference>
<dbReference type="Pfam" id="PF00664">
    <property type="entry name" value="ABC_membrane"/>
    <property type="match status" value="2"/>
</dbReference>
<feature type="transmembrane region" description="Helical" evidence="10">
    <location>
        <begin position="261"/>
        <end position="286"/>
    </location>
</feature>
<evidence type="ECO:0000256" key="2">
    <source>
        <dbReference type="ARBA" id="ARBA00009726"/>
    </source>
</evidence>
<dbReference type="SMART" id="SM00382">
    <property type="entry name" value="AAA"/>
    <property type="match status" value="2"/>
</dbReference>
<dbReference type="InterPro" id="IPR050173">
    <property type="entry name" value="ABC_transporter_C-like"/>
</dbReference>
<protein>
    <submittedName>
        <fullName evidence="13">P-loop containing nucleoside triphosphate hydrolase protein</fullName>
    </submittedName>
</protein>
<evidence type="ECO:0000256" key="7">
    <source>
        <dbReference type="ARBA" id="ARBA00022840"/>
    </source>
</evidence>
<feature type="transmembrane region" description="Helical" evidence="10">
    <location>
        <begin position="103"/>
        <end position="123"/>
    </location>
</feature>
<feature type="transmembrane region" description="Helical" evidence="10">
    <location>
        <begin position="915"/>
        <end position="934"/>
    </location>
</feature>
<gene>
    <name evidence="13" type="ORF">B0T25DRAFT_474188</name>
</gene>
<dbReference type="CDD" id="cd18604">
    <property type="entry name" value="ABC_6TM_VMR1_D2_like"/>
    <property type="match status" value="1"/>
</dbReference>
<evidence type="ECO:0000259" key="11">
    <source>
        <dbReference type="PROSITE" id="PS50893"/>
    </source>
</evidence>
<dbReference type="GO" id="GO:0140359">
    <property type="term" value="F:ABC-type transporter activity"/>
    <property type="evidence" value="ECO:0007669"/>
    <property type="project" value="InterPro"/>
</dbReference>
<keyword evidence="8 10" id="KW-1133">Transmembrane helix</keyword>
<dbReference type="Pfam" id="PF00005">
    <property type="entry name" value="ABC_tran"/>
    <property type="match status" value="2"/>
</dbReference>
<evidence type="ECO:0000313" key="13">
    <source>
        <dbReference type="EMBL" id="KAK3356308.1"/>
    </source>
</evidence>
<feature type="domain" description="ABC transporter" evidence="11">
    <location>
        <begin position="603"/>
        <end position="853"/>
    </location>
</feature>
<dbReference type="SUPFAM" id="SSF52540">
    <property type="entry name" value="P-loop containing nucleoside triphosphate hydrolases"/>
    <property type="match status" value="2"/>
</dbReference>
<dbReference type="PANTHER" id="PTHR24223">
    <property type="entry name" value="ATP-BINDING CASSETTE SUB-FAMILY C"/>
    <property type="match status" value="1"/>
</dbReference>
<keyword evidence="4 10" id="KW-0812">Transmembrane</keyword>
<dbReference type="PROSITE" id="PS50929">
    <property type="entry name" value="ABC_TM1F"/>
    <property type="match status" value="2"/>
</dbReference>
<dbReference type="GO" id="GO:0005524">
    <property type="term" value="F:ATP binding"/>
    <property type="evidence" value="ECO:0007669"/>
    <property type="project" value="UniProtKB-KW"/>
</dbReference>
<feature type="domain" description="ABC transmembrane type-1" evidence="12">
    <location>
        <begin position="273"/>
        <end position="574"/>
    </location>
</feature>
<evidence type="ECO:0000256" key="8">
    <source>
        <dbReference type="ARBA" id="ARBA00022989"/>
    </source>
</evidence>
<comment type="similarity">
    <text evidence="2">Belongs to the ABC transporter superfamily. ABCC family. Conjugate transporter (TC 3.A.1.208) subfamily.</text>
</comment>
<sequence length="1528" mass="165364">MESLARSEPALASSLVALPLAFLLSIPAALGVARGPFRHVPPEFQRTKTYSDEDGEATDSDQLWRVSGRWQRVTALVSAVAGLTASLVVLLPSPRPNGHTIALVAQSGIWVLVILQAAVLFFESWPTERFRLSKYVACTAVLTSLSPGLTLGFVPDHTSGTAIPLAQAQSAQLIATLACIACSAMIPRRPDVFHDGRLVDRQSTVSTLSRFSFGWASDILQQVAKNPDLGPEDLPELPHAARSDVLLARLERRRASGRQPLWQLILATHFGPLLFQILVGMLSAVMNFGPQVALFGILKALESRESDTRTSIFPSSPWLWVFVLAFAMVLNSVLGARLSWIVLCRVGTPIQSELVSMIFAKSMKLKNSTMPPQNNAEGGGQSGNSGQRSVVTLAAVDARRIAFFASSQYLISVALVEILVACGLLFSLIGMESLLAGLAVAALVTPLNIFLTRRVAHVQGSLMKATDGRISALVECLQGIRQVKFSALEGQWQARILARRQVELGCFWTAAKYHVALISLWLFLPIIMSAVSLSIYALTHGTLTASVAFTATSIFSNLDAALAGLPGLLSRAVNANVSARRIEAFLDLPEKEKITSLETSISMRGATVAWPASVDAKPDPDRFLLANLNLDFPVKGLTLITGRTGCGKTLLLTSILGDCNIVSGAIHIPVPPTAADRHDELASPANWVIDNALAYVSQTPWIENATVRDNILMGLPYVEPRYHQVLFATCLEKDLDIFSDGDLTDIGANGANLSGGQKWRIAFARALYSRAGTLVIDDIFSALDAHTSHHILENGLTGEIAEGRTRILATHHVGLCIPRADYCVILDQGCVHAGSVEALAQANILSHLSLSAETAGGEAGVEVKTQKPGFQSSEVERPNRERSAAPLKFVQDEERATGSNSWTLYVNYLIGDKQVVSWALAIIAFAIFTSLMIGRSLWMSVWTSSTAGNGSLKQRVLLISSQQTLALPSGLVSSKILVREGDSNLSWYIGIYVGISVATCVMGAVRALLVFNATLGSSRNLFESLLHTVLRAPMRWFDTVPQGRILNRFVADMSLLDTDLSFDILFGLQRCLEMIGIAATAALVCPPLMLPAIVFLALCVRLGSVFLAGAREIKRMESVARSPIYEQLDSCIQGLTTIRAFGLVERYVRMMHGKINDHARASWHLSSLNSWITLRLTLMVSFFSAVTAAVVVHLGSSIPASAAGLILSLVLRYNLSMVQAVKQCANLEMDMSAVERVVEYATIATEDQGGKEVPAAWPSEGLLQVENLVAGYAPELPPSLDGLSFTILPNQRVGIVGRTGAGKSSLSLALFRFLEARSGRICIDGIDISKIKLQDLRSRLAIIPQDPVLFSGSLRANIDPFNQYEDMELYEALEKSCLVQRHADGALILPAEEDMSAFPSLSTLVSEGGHNLSQGQRQLICLARAVLSRPKILVMDEATSAIDMETDASIQKSLRSEFGRNSTTLLVVAHRLSTVADFDRIVVMDAGRVVEFDSPRNLMGIRDGIFRSLVERSGEREELLQIIFGAGS</sequence>
<accession>A0AAJ0MFC8</accession>
<feature type="transmembrane region" description="Helical" evidence="10">
    <location>
        <begin position="985"/>
        <end position="1009"/>
    </location>
</feature>
<dbReference type="CDD" id="cd18596">
    <property type="entry name" value="ABC_6TM_VMR1_D1_like"/>
    <property type="match status" value="1"/>
</dbReference>
<dbReference type="EMBL" id="JAUIQD010000003">
    <property type="protein sequence ID" value="KAK3356308.1"/>
    <property type="molecule type" value="Genomic_DNA"/>
</dbReference>
<dbReference type="Gene3D" id="3.40.50.300">
    <property type="entry name" value="P-loop containing nucleotide triphosphate hydrolases"/>
    <property type="match status" value="2"/>
</dbReference>
<dbReference type="GO" id="GO:0005737">
    <property type="term" value="C:cytoplasm"/>
    <property type="evidence" value="ECO:0007669"/>
    <property type="project" value="UniProtKB-ARBA"/>
</dbReference>
<keyword evidence="13" id="KW-0378">Hydrolase</keyword>
<feature type="domain" description="ABC transmembrane type-1" evidence="12">
    <location>
        <begin position="919"/>
        <end position="1229"/>
    </location>
</feature>
<feature type="transmembrane region" description="Helical" evidence="10">
    <location>
        <begin position="73"/>
        <end position="91"/>
    </location>
</feature>
<name>A0AAJ0MFC8_9PEZI</name>
<dbReference type="PROSITE" id="PS00211">
    <property type="entry name" value="ABC_TRANSPORTER_1"/>
    <property type="match status" value="1"/>
</dbReference>
<keyword evidence="9 10" id="KW-0472">Membrane</keyword>
<dbReference type="Gene3D" id="1.20.1560.10">
    <property type="entry name" value="ABC transporter type 1, transmembrane domain"/>
    <property type="match status" value="2"/>
</dbReference>
<feature type="transmembrane region" description="Helical" evidence="10">
    <location>
        <begin position="434"/>
        <end position="451"/>
    </location>
</feature>
<evidence type="ECO:0000256" key="10">
    <source>
        <dbReference type="SAM" id="Phobius"/>
    </source>
</evidence>
<feature type="domain" description="ABC transporter" evidence="11">
    <location>
        <begin position="1263"/>
        <end position="1511"/>
    </location>
</feature>
<evidence type="ECO:0000256" key="3">
    <source>
        <dbReference type="ARBA" id="ARBA00022448"/>
    </source>
</evidence>
<dbReference type="InterPro" id="IPR003593">
    <property type="entry name" value="AAA+_ATPase"/>
</dbReference>
<keyword evidence="14" id="KW-1185">Reference proteome</keyword>
<dbReference type="CDD" id="cd03250">
    <property type="entry name" value="ABCC_MRP_domain1"/>
    <property type="match status" value="1"/>
</dbReference>
<dbReference type="InterPro" id="IPR036640">
    <property type="entry name" value="ABC1_TM_sf"/>
</dbReference>
<keyword evidence="5" id="KW-0677">Repeat</keyword>
<evidence type="ECO:0000256" key="5">
    <source>
        <dbReference type="ARBA" id="ARBA00022737"/>
    </source>
</evidence>
<dbReference type="GO" id="GO:0016020">
    <property type="term" value="C:membrane"/>
    <property type="evidence" value="ECO:0007669"/>
    <property type="project" value="UniProtKB-SubCell"/>
</dbReference>
<evidence type="ECO:0000256" key="6">
    <source>
        <dbReference type="ARBA" id="ARBA00022741"/>
    </source>
</evidence>
<reference evidence="13" key="2">
    <citation type="submission" date="2023-06" db="EMBL/GenBank/DDBJ databases">
        <authorList>
            <consortium name="Lawrence Berkeley National Laboratory"/>
            <person name="Haridas S."/>
            <person name="Hensen N."/>
            <person name="Bonometti L."/>
            <person name="Westerberg I."/>
            <person name="Brannstrom I.O."/>
            <person name="Guillou S."/>
            <person name="Cros-Aarteil S."/>
            <person name="Calhoun S."/>
            <person name="Kuo A."/>
            <person name="Mondo S."/>
            <person name="Pangilinan J."/>
            <person name="Riley R."/>
            <person name="Labutti K."/>
            <person name="Andreopoulos B."/>
            <person name="Lipzen A."/>
            <person name="Chen C."/>
            <person name="Yanf M."/>
            <person name="Daum C."/>
            <person name="Ng V."/>
            <person name="Clum A."/>
            <person name="Steindorff A."/>
            <person name="Ohm R."/>
            <person name="Martin F."/>
            <person name="Silar P."/>
            <person name="Natvig D."/>
            <person name="Lalanne C."/>
            <person name="Gautier V."/>
            <person name="Ament-Velasquez S.L."/>
            <person name="Kruys A."/>
            <person name="Hutchinson M.I."/>
            <person name="Powell A.J."/>
            <person name="Barry K."/>
            <person name="Miller A.N."/>
            <person name="Grigoriev I.V."/>
            <person name="Debuchy R."/>
            <person name="Gladieux P."/>
            <person name="Thoren M.H."/>
            <person name="Johannesson H."/>
        </authorList>
    </citation>
    <scope>NUCLEOTIDE SEQUENCE</scope>
    <source>
        <strain evidence="13">CBS 955.72</strain>
    </source>
</reference>
<dbReference type="FunFam" id="1.20.1560.10:FF:000013">
    <property type="entry name" value="ABC transporter C family member 2"/>
    <property type="match status" value="1"/>
</dbReference>
<dbReference type="PANTHER" id="PTHR24223:SF456">
    <property type="entry name" value="MULTIDRUG RESISTANCE-ASSOCIATED PROTEIN LETHAL(2)03659"/>
    <property type="match status" value="1"/>
</dbReference>
<dbReference type="SUPFAM" id="SSF90123">
    <property type="entry name" value="ABC transporter transmembrane region"/>
    <property type="match status" value="2"/>
</dbReference>
<reference evidence="13" key="1">
    <citation type="journal article" date="2023" name="Mol. Phylogenet. Evol.">
        <title>Genome-scale phylogeny and comparative genomics of the fungal order Sordariales.</title>
        <authorList>
            <person name="Hensen N."/>
            <person name="Bonometti L."/>
            <person name="Westerberg I."/>
            <person name="Brannstrom I.O."/>
            <person name="Guillou S."/>
            <person name="Cros-Aarteil S."/>
            <person name="Calhoun S."/>
            <person name="Haridas S."/>
            <person name="Kuo A."/>
            <person name="Mondo S."/>
            <person name="Pangilinan J."/>
            <person name="Riley R."/>
            <person name="LaButti K."/>
            <person name="Andreopoulos B."/>
            <person name="Lipzen A."/>
            <person name="Chen C."/>
            <person name="Yan M."/>
            <person name="Daum C."/>
            <person name="Ng V."/>
            <person name="Clum A."/>
            <person name="Steindorff A."/>
            <person name="Ohm R.A."/>
            <person name="Martin F."/>
            <person name="Silar P."/>
            <person name="Natvig D.O."/>
            <person name="Lalanne C."/>
            <person name="Gautier V."/>
            <person name="Ament-Velasquez S.L."/>
            <person name="Kruys A."/>
            <person name="Hutchinson M.I."/>
            <person name="Powell A.J."/>
            <person name="Barry K."/>
            <person name="Miller A.N."/>
            <person name="Grigoriev I.V."/>
            <person name="Debuchy R."/>
            <person name="Gladieux P."/>
            <person name="Hiltunen Thoren M."/>
            <person name="Johannesson H."/>
        </authorList>
    </citation>
    <scope>NUCLEOTIDE SEQUENCE</scope>
    <source>
        <strain evidence="13">CBS 955.72</strain>
    </source>
</reference>
<evidence type="ECO:0000256" key="1">
    <source>
        <dbReference type="ARBA" id="ARBA00004141"/>
    </source>
</evidence>
<dbReference type="GO" id="GO:0016887">
    <property type="term" value="F:ATP hydrolysis activity"/>
    <property type="evidence" value="ECO:0007669"/>
    <property type="project" value="InterPro"/>
</dbReference>
<comment type="subcellular location">
    <subcellularLocation>
        <location evidence="1">Membrane</location>
        <topology evidence="1">Multi-pass membrane protein</topology>
    </subcellularLocation>
</comment>
<dbReference type="InterPro" id="IPR011527">
    <property type="entry name" value="ABC1_TM_dom"/>
</dbReference>
<dbReference type="InterPro" id="IPR003439">
    <property type="entry name" value="ABC_transporter-like_ATP-bd"/>
</dbReference>
<evidence type="ECO:0000313" key="14">
    <source>
        <dbReference type="Proteomes" id="UP001275084"/>
    </source>
</evidence>
<feature type="transmembrane region" description="Helical" evidence="10">
    <location>
        <begin position="318"/>
        <end position="343"/>
    </location>
</feature>
<evidence type="ECO:0000256" key="4">
    <source>
        <dbReference type="ARBA" id="ARBA00022692"/>
    </source>
</evidence>
<evidence type="ECO:0000256" key="9">
    <source>
        <dbReference type="ARBA" id="ARBA00023136"/>
    </source>
</evidence>
<feature type="transmembrane region" description="Helical" evidence="10">
    <location>
        <begin position="12"/>
        <end position="33"/>
    </location>
</feature>
<keyword evidence="3" id="KW-0813">Transport</keyword>
<feature type="transmembrane region" description="Helical" evidence="10">
    <location>
        <begin position="409"/>
        <end position="428"/>
    </location>
</feature>